<dbReference type="InterPro" id="IPR025347">
    <property type="entry name" value="DUF4251"/>
</dbReference>
<dbReference type="Proteomes" id="UP000321291">
    <property type="component" value="Chromosome"/>
</dbReference>
<dbReference type="EMBL" id="CP042434">
    <property type="protein sequence ID" value="QEC71952.1"/>
    <property type="molecule type" value="Genomic_DNA"/>
</dbReference>
<evidence type="ECO:0000256" key="1">
    <source>
        <dbReference type="SAM" id="SignalP"/>
    </source>
</evidence>
<sequence length="181" mass="20040">MKTAMITLLFIAIISLSACSTTKSNIDKTAELEKIGTLVQSGNFIYNATSANPLRVGVLNILPNGSGQQLRQLSPGYYLSVTKDSLKVHLPFYGRSYQAEMDPSKAGIDFESTDFKYSYEKSKKGYYIATIKVNNQKSADKLILNISQSGYTTLQVQSIHRDQMGFYGKIEAQKTDILNGN</sequence>
<dbReference type="KEGG" id="agi:FSB73_10015"/>
<protein>
    <submittedName>
        <fullName evidence="2">DUF4251 domain-containing protein</fullName>
    </submittedName>
</protein>
<accession>A0A5B8VLX7</accession>
<dbReference type="PROSITE" id="PS51257">
    <property type="entry name" value="PROKAR_LIPOPROTEIN"/>
    <property type="match status" value="1"/>
</dbReference>
<keyword evidence="1" id="KW-0732">Signal</keyword>
<organism evidence="2 3">
    <name type="scientific">Arachidicoccus ginsenosidivorans</name>
    <dbReference type="NCBI Taxonomy" id="496057"/>
    <lineage>
        <taxon>Bacteria</taxon>
        <taxon>Pseudomonadati</taxon>
        <taxon>Bacteroidota</taxon>
        <taxon>Chitinophagia</taxon>
        <taxon>Chitinophagales</taxon>
        <taxon>Chitinophagaceae</taxon>
        <taxon>Arachidicoccus</taxon>
    </lineage>
</organism>
<proteinExistence type="predicted"/>
<dbReference type="OrthoDB" id="1097715at2"/>
<evidence type="ECO:0000313" key="3">
    <source>
        <dbReference type="Proteomes" id="UP000321291"/>
    </source>
</evidence>
<reference evidence="2 3" key="1">
    <citation type="journal article" date="2017" name="Int. J. Syst. Evol. Microbiol.">
        <title>Arachidicoccus ginsenosidivorans sp. nov., with ginsenoside-converting activity isolated from ginseng cultivating soil.</title>
        <authorList>
            <person name="Siddiqi M.Z."/>
            <person name="Aslam Z."/>
            <person name="Im W.T."/>
        </authorList>
    </citation>
    <scope>NUCLEOTIDE SEQUENCE [LARGE SCALE GENOMIC DNA]</scope>
    <source>
        <strain evidence="2 3">Gsoil 809</strain>
    </source>
</reference>
<evidence type="ECO:0000313" key="2">
    <source>
        <dbReference type="EMBL" id="QEC71952.1"/>
    </source>
</evidence>
<dbReference type="AlphaFoldDB" id="A0A5B8VLX7"/>
<feature type="chain" id="PRO_5023148686" evidence="1">
    <location>
        <begin position="21"/>
        <end position="181"/>
    </location>
</feature>
<name>A0A5B8VLX7_9BACT</name>
<dbReference type="RefSeq" id="WP_146781475.1">
    <property type="nucleotide sequence ID" value="NZ_CP042434.1"/>
</dbReference>
<dbReference type="Gene3D" id="2.40.128.410">
    <property type="match status" value="1"/>
</dbReference>
<feature type="signal peptide" evidence="1">
    <location>
        <begin position="1"/>
        <end position="20"/>
    </location>
</feature>
<dbReference type="Pfam" id="PF14059">
    <property type="entry name" value="DUF4251"/>
    <property type="match status" value="1"/>
</dbReference>
<gene>
    <name evidence="2" type="ORF">FSB73_10015</name>
</gene>
<keyword evidence="3" id="KW-1185">Reference proteome</keyword>